<gene>
    <name evidence="2" type="ORF">S06H3_61860</name>
</gene>
<evidence type="ECO:0000259" key="1">
    <source>
        <dbReference type="Pfam" id="PF02749"/>
    </source>
</evidence>
<sequence>MFHISNSDDIKEGKITDVYFERTVRILKKKRLDKRVVVEVRTRTLPSPYQWAILGGLHEALCLLVGLEIDVWSMSDGTIFHPFEPVL</sequence>
<dbReference type="Gene3D" id="3.90.1170.20">
    <property type="entry name" value="Quinolinate phosphoribosyl transferase, N-terminal domain"/>
    <property type="match status" value="1"/>
</dbReference>
<dbReference type="InterPro" id="IPR037128">
    <property type="entry name" value="Quinolinate_PRibosylTase_N_sf"/>
</dbReference>
<dbReference type="SUPFAM" id="SSF54675">
    <property type="entry name" value="Nicotinate/Quinolinate PRTase N-terminal domain-like"/>
    <property type="match status" value="1"/>
</dbReference>
<accession>X1QYS5</accession>
<organism evidence="2">
    <name type="scientific">marine sediment metagenome</name>
    <dbReference type="NCBI Taxonomy" id="412755"/>
    <lineage>
        <taxon>unclassified sequences</taxon>
        <taxon>metagenomes</taxon>
        <taxon>ecological metagenomes</taxon>
    </lineage>
</organism>
<dbReference type="InterPro" id="IPR022412">
    <property type="entry name" value="Quinolinate_PRibosylTrfase_N"/>
</dbReference>
<feature type="non-terminal residue" evidence="2">
    <location>
        <position position="87"/>
    </location>
</feature>
<feature type="domain" description="Quinolinate phosphoribosyl transferase N-terminal" evidence="1">
    <location>
        <begin position="17"/>
        <end position="87"/>
    </location>
</feature>
<reference evidence="2" key="1">
    <citation type="journal article" date="2014" name="Front. Microbiol.">
        <title>High frequency of phylogenetically diverse reductive dehalogenase-homologous genes in deep subseafloor sedimentary metagenomes.</title>
        <authorList>
            <person name="Kawai M."/>
            <person name="Futagami T."/>
            <person name="Toyoda A."/>
            <person name="Takaki Y."/>
            <person name="Nishi S."/>
            <person name="Hori S."/>
            <person name="Arai W."/>
            <person name="Tsubouchi T."/>
            <person name="Morono Y."/>
            <person name="Uchiyama I."/>
            <person name="Ito T."/>
            <person name="Fujiyama A."/>
            <person name="Inagaki F."/>
            <person name="Takami H."/>
        </authorList>
    </citation>
    <scope>NUCLEOTIDE SEQUENCE</scope>
    <source>
        <strain evidence="2">Expedition CK06-06</strain>
    </source>
</reference>
<dbReference type="PANTHER" id="PTHR43202:SF1">
    <property type="entry name" value="NICOTINATE PHOSPHORIBOSYLTRANSFERASE"/>
    <property type="match status" value="1"/>
</dbReference>
<dbReference type="EMBL" id="BARV01040648">
    <property type="protein sequence ID" value="GAI56000.1"/>
    <property type="molecule type" value="Genomic_DNA"/>
</dbReference>
<protein>
    <recommendedName>
        <fullName evidence="1">Quinolinate phosphoribosyl transferase N-terminal domain-containing protein</fullName>
    </recommendedName>
</protein>
<comment type="caution">
    <text evidence="2">The sequence shown here is derived from an EMBL/GenBank/DDBJ whole genome shotgun (WGS) entry which is preliminary data.</text>
</comment>
<evidence type="ECO:0000313" key="2">
    <source>
        <dbReference type="EMBL" id="GAI56000.1"/>
    </source>
</evidence>
<dbReference type="Pfam" id="PF02749">
    <property type="entry name" value="QRPTase_N"/>
    <property type="match status" value="1"/>
</dbReference>
<name>X1QYS5_9ZZZZ</name>
<dbReference type="PANTHER" id="PTHR43202">
    <property type="entry name" value="NICOTINATE-NUCLEOTIDE PYROPHOSPHORYLASE"/>
    <property type="match status" value="1"/>
</dbReference>
<dbReference type="GO" id="GO:0016763">
    <property type="term" value="F:pentosyltransferase activity"/>
    <property type="evidence" value="ECO:0007669"/>
    <property type="project" value="InterPro"/>
</dbReference>
<proteinExistence type="predicted"/>
<dbReference type="AlphaFoldDB" id="X1QYS5"/>
<dbReference type="InterPro" id="IPR053190">
    <property type="entry name" value="NAPRTase-like"/>
</dbReference>